<name>A0A124BS73_9DEIO</name>
<dbReference type="PANTHER" id="PTHR43395:SF10">
    <property type="entry name" value="CHEMOTAXIS PROTEIN CHEA"/>
    <property type="match status" value="1"/>
</dbReference>
<evidence type="ECO:0000259" key="3">
    <source>
        <dbReference type="PROSITE" id="PS50894"/>
    </source>
</evidence>
<proteinExistence type="predicted"/>
<evidence type="ECO:0000256" key="2">
    <source>
        <dbReference type="SAM" id="MobiDB-lite"/>
    </source>
</evidence>
<dbReference type="RefSeq" id="WP_058979301.1">
    <property type="nucleotide sequence ID" value="NZ_BCMS01000002.1"/>
</dbReference>
<sequence length="298" mass="31046">MTDAPHDFVPLFAEEARTQLDALDAALHRLEDDAHDGPAIRAAFQAAHSIKGGAAMLDLRGTGQLMSAFEDLLAHLRAGRPHPPGWLSAAFGARDRLIRQLDDLMPGAPPHPDDEAVTRTLRDLLHLAVTPAPPTGRAGPGPLTPDPPDPGTAATAPPLQSPPAHTRPAHTVPAQTLPAQAGPAPTALPVAVVIDVSALSRDVLARHLRALGYDTHTFDHVPPPLHAALVLISAALLPGALPAGWPAASLHVLSEDPQARADARARGLPASARPAHDTPLTSLPGQWTPAQRPTSDAP</sequence>
<reference evidence="5" key="1">
    <citation type="submission" date="2015-11" db="EMBL/GenBank/DDBJ databases">
        <title>Draft Genome Sequence of the Radioresistant Bacterium Deinococcus grandis, Isolated from Freshwater Fish in Japan.</title>
        <authorList>
            <person name="Satoh K."/>
            <person name="Onodera T."/>
            <person name="Omoso K."/>
            <person name="Takeda-Yano K."/>
            <person name="Katayama T."/>
            <person name="Oono Y."/>
            <person name="Narumi I."/>
        </authorList>
    </citation>
    <scope>NUCLEOTIDE SEQUENCE [LARGE SCALE GENOMIC DNA]</scope>
    <source>
        <strain evidence="5">ATCC 43672</strain>
    </source>
</reference>
<evidence type="ECO:0000256" key="1">
    <source>
        <dbReference type="PROSITE-ProRule" id="PRU00110"/>
    </source>
</evidence>
<feature type="modified residue" description="Phosphohistidine" evidence="1">
    <location>
        <position position="48"/>
    </location>
</feature>
<protein>
    <recommendedName>
        <fullName evidence="3">HPt domain-containing protein</fullName>
    </recommendedName>
</protein>
<dbReference type="GO" id="GO:0000160">
    <property type="term" value="P:phosphorelay signal transduction system"/>
    <property type="evidence" value="ECO:0007669"/>
    <property type="project" value="InterPro"/>
</dbReference>
<evidence type="ECO:0000313" key="4">
    <source>
        <dbReference type="EMBL" id="GAQ23461.1"/>
    </source>
</evidence>
<dbReference type="InterPro" id="IPR008207">
    <property type="entry name" value="Sig_transdc_His_kin_Hpt_dom"/>
</dbReference>
<dbReference type="EMBL" id="BCMS01000002">
    <property type="protein sequence ID" value="GAQ23461.1"/>
    <property type="molecule type" value="Genomic_DNA"/>
</dbReference>
<dbReference type="SMART" id="SM00073">
    <property type="entry name" value="HPT"/>
    <property type="match status" value="1"/>
</dbReference>
<feature type="region of interest" description="Disordered" evidence="2">
    <location>
        <begin position="260"/>
        <end position="298"/>
    </location>
</feature>
<dbReference type="SUPFAM" id="SSF47226">
    <property type="entry name" value="Histidine-containing phosphotransfer domain, HPT domain"/>
    <property type="match status" value="1"/>
</dbReference>
<dbReference type="InterPro" id="IPR051315">
    <property type="entry name" value="Bact_Chemotaxis_CheA"/>
</dbReference>
<evidence type="ECO:0000313" key="5">
    <source>
        <dbReference type="Proteomes" id="UP000056209"/>
    </source>
</evidence>
<dbReference type="Gene3D" id="1.20.120.160">
    <property type="entry name" value="HPT domain"/>
    <property type="match status" value="1"/>
</dbReference>
<dbReference type="AlphaFoldDB" id="A0A124BS73"/>
<dbReference type="PANTHER" id="PTHR43395">
    <property type="entry name" value="SENSOR HISTIDINE KINASE CHEA"/>
    <property type="match status" value="1"/>
</dbReference>
<dbReference type="OrthoDB" id="2079555at2"/>
<organism evidence="4 5">
    <name type="scientific">Deinococcus grandis</name>
    <dbReference type="NCBI Taxonomy" id="57498"/>
    <lineage>
        <taxon>Bacteria</taxon>
        <taxon>Thermotogati</taxon>
        <taxon>Deinococcota</taxon>
        <taxon>Deinococci</taxon>
        <taxon>Deinococcales</taxon>
        <taxon>Deinococcaceae</taxon>
        <taxon>Deinococcus</taxon>
    </lineage>
</organism>
<keyword evidence="5" id="KW-1185">Reference proteome</keyword>
<feature type="compositionally biased region" description="Polar residues" evidence="2">
    <location>
        <begin position="279"/>
        <end position="298"/>
    </location>
</feature>
<keyword evidence="1" id="KW-0597">Phosphoprotein</keyword>
<feature type="domain" description="HPt" evidence="3">
    <location>
        <begin position="1"/>
        <end position="104"/>
    </location>
</feature>
<dbReference type="PROSITE" id="PS50894">
    <property type="entry name" value="HPT"/>
    <property type="match status" value="1"/>
</dbReference>
<dbReference type="Pfam" id="PF01627">
    <property type="entry name" value="Hpt"/>
    <property type="match status" value="1"/>
</dbReference>
<dbReference type="CDD" id="cd00088">
    <property type="entry name" value="HPT"/>
    <property type="match status" value="1"/>
</dbReference>
<gene>
    <name evidence="4" type="ORF">DEIGR_200316</name>
</gene>
<dbReference type="Proteomes" id="UP000056209">
    <property type="component" value="Unassembled WGS sequence"/>
</dbReference>
<accession>A0A124BS73</accession>
<comment type="caution">
    <text evidence="4">The sequence shown here is derived from an EMBL/GenBank/DDBJ whole genome shotgun (WGS) entry which is preliminary data.</text>
</comment>
<feature type="region of interest" description="Disordered" evidence="2">
    <location>
        <begin position="130"/>
        <end position="170"/>
    </location>
</feature>
<dbReference type="InterPro" id="IPR036641">
    <property type="entry name" value="HPT_dom_sf"/>
</dbReference>